<organism evidence="1">
    <name type="scientific">Arion vulgaris</name>
    <dbReference type="NCBI Taxonomy" id="1028688"/>
    <lineage>
        <taxon>Eukaryota</taxon>
        <taxon>Metazoa</taxon>
        <taxon>Spiralia</taxon>
        <taxon>Lophotrochozoa</taxon>
        <taxon>Mollusca</taxon>
        <taxon>Gastropoda</taxon>
        <taxon>Heterobranchia</taxon>
        <taxon>Euthyneura</taxon>
        <taxon>Panpulmonata</taxon>
        <taxon>Eupulmonata</taxon>
        <taxon>Stylommatophora</taxon>
        <taxon>Helicina</taxon>
        <taxon>Arionoidea</taxon>
        <taxon>Arionidae</taxon>
        <taxon>Arion</taxon>
    </lineage>
</organism>
<dbReference type="AlphaFoldDB" id="A0A0B7BWZ9"/>
<accession>A0A0B7BWZ9</accession>
<reference evidence="1" key="1">
    <citation type="submission" date="2014-12" db="EMBL/GenBank/DDBJ databases">
        <title>Insight into the proteome of Arion vulgaris.</title>
        <authorList>
            <person name="Aradska J."/>
            <person name="Bulat T."/>
            <person name="Smidak R."/>
            <person name="Sarate P."/>
            <person name="Gangsoo J."/>
            <person name="Sialana F."/>
            <person name="Bilban M."/>
            <person name="Lubec G."/>
        </authorList>
    </citation>
    <scope>NUCLEOTIDE SEQUENCE</scope>
    <source>
        <tissue evidence="1">Skin</tissue>
    </source>
</reference>
<protein>
    <submittedName>
        <fullName evidence="1">Uncharacterized protein</fullName>
    </submittedName>
</protein>
<gene>
    <name evidence="1" type="primary">ORF215855</name>
</gene>
<dbReference type="EMBL" id="HACG01050593">
    <property type="protein sequence ID" value="CEK97458.1"/>
    <property type="molecule type" value="Transcribed_RNA"/>
</dbReference>
<evidence type="ECO:0000313" key="1">
    <source>
        <dbReference type="EMBL" id="CEK97458.1"/>
    </source>
</evidence>
<proteinExistence type="predicted"/>
<name>A0A0B7BWZ9_9EUPU</name>
<sequence length="51" mass="5670">CYQLLNCDGHYCTTPISTFPFKNNDNIVEVGDALIYPDPYLYLGNIAAVVT</sequence>
<feature type="non-terminal residue" evidence="1">
    <location>
        <position position="1"/>
    </location>
</feature>